<evidence type="ECO:0000313" key="3">
    <source>
        <dbReference type="Proteomes" id="UP001239445"/>
    </source>
</evidence>
<dbReference type="AlphaFoldDB" id="A0AAJ0BMW3"/>
<evidence type="ECO:0000256" key="1">
    <source>
        <dbReference type="SAM" id="MobiDB-lite"/>
    </source>
</evidence>
<evidence type="ECO:0000313" key="2">
    <source>
        <dbReference type="EMBL" id="KAK1761240.1"/>
    </source>
</evidence>
<name>A0AAJ0BMW3_9PEZI</name>
<sequence length="199" mass="22668">MDSSTPFGQPADQKDKPENQDTGSTEKIPPLTLITPCIFNPIDEDMVRRFSEDPPDRIERLGRILESIDYQQEGVRENLIYMFDREKQRLVLDAVDQESADPRNQGLGVEESEFDQVIQNMEAPPVPGKDYTVKPEDIPPHQLVPPHPAMSARERVAHELLAVVESGTAQLTGYRGHITGVKQKYLDFLEREQRTVEQF</sequence>
<dbReference type="EMBL" id="MU839827">
    <property type="protein sequence ID" value="KAK1761240.1"/>
    <property type="molecule type" value="Genomic_DNA"/>
</dbReference>
<gene>
    <name evidence="2" type="ORF">QBC47DRAFT_369456</name>
</gene>
<organism evidence="2 3">
    <name type="scientific">Echria macrotheca</name>
    <dbReference type="NCBI Taxonomy" id="438768"/>
    <lineage>
        <taxon>Eukaryota</taxon>
        <taxon>Fungi</taxon>
        <taxon>Dikarya</taxon>
        <taxon>Ascomycota</taxon>
        <taxon>Pezizomycotina</taxon>
        <taxon>Sordariomycetes</taxon>
        <taxon>Sordariomycetidae</taxon>
        <taxon>Sordariales</taxon>
        <taxon>Schizotheciaceae</taxon>
        <taxon>Echria</taxon>
    </lineage>
</organism>
<protein>
    <submittedName>
        <fullName evidence="2">Uncharacterized protein</fullName>
    </submittedName>
</protein>
<proteinExistence type="predicted"/>
<dbReference type="Proteomes" id="UP001239445">
    <property type="component" value="Unassembled WGS sequence"/>
</dbReference>
<reference evidence="2" key="1">
    <citation type="submission" date="2023-06" db="EMBL/GenBank/DDBJ databases">
        <title>Genome-scale phylogeny and comparative genomics of the fungal order Sordariales.</title>
        <authorList>
            <consortium name="Lawrence Berkeley National Laboratory"/>
            <person name="Hensen N."/>
            <person name="Bonometti L."/>
            <person name="Westerberg I."/>
            <person name="Brannstrom I.O."/>
            <person name="Guillou S."/>
            <person name="Cros-Aarteil S."/>
            <person name="Calhoun S."/>
            <person name="Haridas S."/>
            <person name="Kuo A."/>
            <person name="Mondo S."/>
            <person name="Pangilinan J."/>
            <person name="Riley R."/>
            <person name="Labutti K."/>
            <person name="Andreopoulos B."/>
            <person name="Lipzen A."/>
            <person name="Chen C."/>
            <person name="Yanf M."/>
            <person name="Daum C."/>
            <person name="Ng V."/>
            <person name="Clum A."/>
            <person name="Steindorff A."/>
            <person name="Ohm R."/>
            <person name="Martin F."/>
            <person name="Silar P."/>
            <person name="Natvig D."/>
            <person name="Lalanne C."/>
            <person name="Gautier V."/>
            <person name="Ament-Velasquez S.L."/>
            <person name="Kruys A."/>
            <person name="Hutchinson M.I."/>
            <person name="Powell A.J."/>
            <person name="Barry K."/>
            <person name="Miller A.N."/>
            <person name="Grigoriev I.V."/>
            <person name="Debuchy R."/>
            <person name="Gladieux P."/>
            <person name="Thoren M.H."/>
            <person name="Johannesson H."/>
        </authorList>
    </citation>
    <scope>NUCLEOTIDE SEQUENCE</scope>
    <source>
        <strain evidence="2">PSN4</strain>
    </source>
</reference>
<feature type="region of interest" description="Disordered" evidence="1">
    <location>
        <begin position="1"/>
        <end position="31"/>
    </location>
</feature>
<comment type="caution">
    <text evidence="2">The sequence shown here is derived from an EMBL/GenBank/DDBJ whole genome shotgun (WGS) entry which is preliminary data.</text>
</comment>
<keyword evidence="3" id="KW-1185">Reference proteome</keyword>
<accession>A0AAJ0BMW3</accession>